<comment type="caution">
    <text evidence="2">The sequence shown here is derived from an EMBL/GenBank/DDBJ whole genome shotgun (WGS) entry which is preliminary data.</text>
</comment>
<proteinExistence type="predicted"/>
<dbReference type="InterPro" id="IPR013390">
    <property type="entry name" value="T3SS_HpaP"/>
</dbReference>
<dbReference type="RefSeq" id="WP_267846767.1">
    <property type="nucleotide sequence ID" value="NZ_JAPMXC010000001.1"/>
</dbReference>
<sequence length="369" mass="37857">MAHDFFRTAPTPLHVDDATRAGDRHAADAGTRFARLLDGTKTAAQARAATPGDEAAANTSGRTRAGAGGPDAGAGSTEDRRRHADTQTGAQTDARRLLSRERRDAPNASPANLPPFPAEGAADRPPVPASPAHAATVGDAGLARDARSWGATGAFPGLSNGAREDGDRATDPATPPGVHDARPSLGDTPGPTASPDASPLAARVLSARAVAWRAGGEPGVRRRANAAGEGRRGAPTSTFLGTPDHATPDHATLDHATLDPDDATPDHPLLSRLTSLVTTRYGGLASAGAVASTDTGHQADDSHRELSIRLDPALLPETVLTLAVSRADLSLRFASPLAASRALLSAQTDELASRLTKRTGRQVSIDITT</sequence>
<gene>
    <name evidence="2" type="ORF">OVY01_07400</name>
</gene>
<feature type="region of interest" description="Disordered" evidence="1">
    <location>
        <begin position="216"/>
        <end position="248"/>
    </location>
</feature>
<dbReference type="Proteomes" id="UP001082899">
    <property type="component" value="Unassembled WGS sequence"/>
</dbReference>
<evidence type="ECO:0000313" key="3">
    <source>
        <dbReference type="Proteomes" id="UP001082899"/>
    </source>
</evidence>
<feature type="region of interest" description="Disordered" evidence="1">
    <location>
        <begin position="42"/>
        <end position="136"/>
    </location>
</feature>
<dbReference type="EMBL" id="JAPMXC010000001">
    <property type="protein sequence ID" value="MCY0387061.1"/>
    <property type="molecule type" value="Genomic_DNA"/>
</dbReference>
<accession>A0ABT3ZKL2</accession>
<reference evidence="2" key="1">
    <citation type="submission" date="2022-11" db="EMBL/GenBank/DDBJ databases">
        <title>Robbsia betulipollinis sp. nov., isolated from pollen of birch (Betula pendula).</title>
        <authorList>
            <person name="Shi H."/>
            <person name="Ambika Manirajan B."/>
            <person name="Ratering S."/>
            <person name="Geissler-Plaum R."/>
            <person name="Schnell S."/>
        </authorList>
    </citation>
    <scope>NUCLEOTIDE SEQUENCE</scope>
    <source>
        <strain evidence="2">Bb-Pol-6</strain>
    </source>
</reference>
<feature type="region of interest" description="Disordered" evidence="1">
    <location>
        <begin position="153"/>
        <end position="199"/>
    </location>
</feature>
<evidence type="ECO:0000313" key="2">
    <source>
        <dbReference type="EMBL" id="MCY0387061.1"/>
    </source>
</evidence>
<dbReference type="Pfam" id="PF09483">
    <property type="entry name" value="HpaP"/>
    <property type="match status" value="1"/>
</dbReference>
<feature type="compositionally biased region" description="Basic and acidic residues" evidence="1">
    <location>
        <begin position="93"/>
        <end position="105"/>
    </location>
</feature>
<keyword evidence="3" id="KW-1185">Reference proteome</keyword>
<feature type="region of interest" description="Disordered" evidence="1">
    <location>
        <begin position="1"/>
        <end position="22"/>
    </location>
</feature>
<protein>
    <recommendedName>
        <fullName evidence="4">Flagellar hook-length control protein-like C-terminal domain-containing protein</fullName>
    </recommendedName>
</protein>
<evidence type="ECO:0008006" key="4">
    <source>
        <dbReference type="Google" id="ProtNLM"/>
    </source>
</evidence>
<evidence type="ECO:0000256" key="1">
    <source>
        <dbReference type="SAM" id="MobiDB-lite"/>
    </source>
</evidence>
<name>A0ABT3ZKL2_9BURK</name>
<organism evidence="2 3">
    <name type="scientific">Robbsia betulipollinis</name>
    <dbReference type="NCBI Taxonomy" id="2981849"/>
    <lineage>
        <taxon>Bacteria</taxon>
        <taxon>Pseudomonadati</taxon>
        <taxon>Pseudomonadota</taxon>
        <taxon>Betaproteobacteria</taxon>
        <taxon>Burkholderiales</taxon>
        <taxon>Burkholderiaceae</taxon>
        <taxon>Robbsia</taxon>
    </lineage>
</organism>